<dbReference type="Pfam" id="PF00583">
    <property type="entry name" value="Acetyltransf_1"/>
    <property type="match status" value="1"/>
</dbReference>
<feature type="domain" description="N-acetyltransferase" evidence="1">
    <location>
        <begin position="1"/>
        <end position="146"/>
    </location>
</feature>
<reference evidence="3" key="1">
    <citation type="journal article" date="2019" name="Int. J. Syst. Evol. Microbiol.">
        <title>The Global Catalogue of Microorganisms (GCM) 10K type strain sequencing project: providing services to taxonomists for standard genome sequencing and annotation.</title>
        <authorList>
            <consortium name="The Broad Institute Genomics Platform"/>
            <consortium name="The Broad Institute Genome Sequencing Center for Infectious Disease"/>
            <person name="Wu L."/>
            <person name="Ma J."/>
        </authorList>
    </citation>
    <scope>NUCLEOTIDE SEQUENCE [LARGE SCALE GENOMIC DNA]</scope>
    <source>
        <strain evidence="3">CGMCC 1.16305</strain>
    </source>
</reference>
<dbReference type="EMBL" id="JBHTCO010000002">
    <property type="protein sequence ID" value="MFC7391823.1"/>
    <property type="molecule type" value="Genomic_DNA"/>
</dbReference>
<sequence length="146" mass="16666">MVEVKLISAEETYEIRHKVLRPNQNIESCKFPSDNIEGSFDLGAFFENKLVSIASFYPEKNENVEGKVQYRLRGMATLDEYRNLKAGSALIKYGEKVLKERQVDAWWCNARVTASGYYKKLGLSVKGDVFDIPGIGPHKLMYKHLS</sequence>
<dbReference type="InterPro" id="IPR016181">
    <property type="entry name" value="Acyl_CoA_acyltransferase"/>
</dbReference>
<dbReference type="CDD" id="cd04301">
    <property type="entry name" value="NAT_SF"/>
    <property type="match status" value="1"/>
</dbReference>
<keyword evidence="3" id="KW-1185">Reference proteome</keyword>
<comment type="caution">
    <text evidence="2">The sequence shown here is derived from an EMBL/GenBank/DDBJ whole genome shotgun (WGS) entry which is preliminary data.</text>
</comment>
<dbReference type="Proteomes" id="UP001596505">
    <property type="component" value="Unassembled WGS sequence"/>
</dbReference>
<dbReference type="PROSITE" id="PS51186">
    <property type="entry name" value="GNAT"/>
    <property type="match status" value="1"/>
</dbReference>
<gene>
    <name evidence="2" type="ORF">ACFQRG_02290</name>
</gene>
<evidence type="ECO:0000259" key="1">
    <source>
        <dbReference type="PROSITE" id="PS51186"/>
    </source>
</evidence>
<evidence type="ECO:0000313" key="2">
    <source>
        <dbReference type="EMBL" id="MFC7391823.1"/>
    </source>
</evidence>
<accession>A0ABW2PWR1</accession>
<name>A0ABW2PWR1_9BACL</name>
<dbReference type="RefSeq" id="WP_380963192.1">
    <property type="nucleotide sequence ID" value="NZ_JBHTCO010000002.1"/>
</dbReference>
<dbReference type="InterPro" id="IPR000182">
    <property type="entry name" value="GNAT_dom"/>
</dbReference>
<evidence type="ECO:0000313" key="3">
    <source>
        <dbReference type="Proteomes" id="UP001596505"/>
    </source>
</evidence>
<organism evidence="2 3">
    <name type="scientific">Scopulibacillus cellulosilyticus</name>
    <dbReference type="NCBI Taxonomy" id="2665665"/>
    <lineage>
        <taxon>Bacteria</taxon>
        <taxon>Bacillati</taxon>
        <taxon>Bacillota</taxon>
        <taxon>Bacilli</taxon>
        <taxon>Bacillales</taxon>
        <taxon>Sporolactobacillaceae</taxon>
        <taxon>Scopulibacillus</taxon>
    </lineage>
</organism>
<dbReference type="Gene3D" id="3.40.630.30">
    <property type="match status" value="1"/>
</dbReference>
<proteinExistence type="predicted"/>
<dbReference type="SUPFAM" id="SSF55729">
    <property type="entry name" value="Acyl-CoA N-acyltransferases (Nat)"/>
    <property type="match status" value="1"/>
</dbReference>
<protein>
    <submittedName>
        <fullName evidence="2">GNAT family N-acetyltransferase</fullName>
    </submittedName>
</protein>